<evidence type="ECO:0000313" key="2">
    <source>
        <dbReference type="EMBL" id="EEC15120.1"/>
    </source>
</evidence>
<keyword evidence="4" id="KW-1185">Reference proteome</keyword>
<dbReference type="EMBL" id="ABJB010835463">
    <property type="status" value="NOT_ANNOTATED_CDS"/>
    <property type="molecule type" value="Genomic_DNA"/>
</dbReference>
<dbReference type="InParanoid" id="B7Q8E8"/>
<dbReference type="VEuPathDB" id="VectorBase:ISCW010842"/>
<dbReference type="PaxDb" id="6945-B7Q8E8"/>
<organism>
    <name type="scientific">Ixodes scapularis</name>
    <name type="common">Black-legged tick</name>
    <name type="synonym">Deer tick</name>
    <dbReference type="NCBI Taxonomy" id="6945"/>
    <lineage>
        <taxon>Eukaryota</taxon>
        <taxon>Metazoa</taxon>
        <taxon>Ecdysozoa</taxon>
        <taxon>Arthropoda</taxon>
        <taxon>Chelicerata</taxon>
        <taxon>Arachnida</taxon>
        <taxon>Acari</taxon>
        <taxon>Parasitiformes</taxon>
        <taxon>Ixodida</taxon>
        <taxon>Ixodoidea</taxon>
        <taxon>Ixodidae</taxon>
        <taxon>Ixodinae</taxon>
        <taxon>Ixodes</taxon>
    </lineage>
</organism>
<evidence type="ECO:0000313" key="4">
    <source>
        <dbReference type="Proteomes" id="UP000001555"/>
    </source>
</evidence>
<dbReference type="AlphaFoldDB" id="B7Q8E8"/>
<proteinExistence type="predicted"/>
<dbReference type="EMBL" id="DS883328">
    <property type="protein sequence ID" value="EEC15120.1"/>
    <property type="molecule type" value="Genomic_DNA"/>
</dbReference>
<dbReference type="HOGENOM" id="CLU_837536_0_0_1"/>
<dbReference type="VEuPathDB" id="VectorBase:ISCI010842"/>
<reference evidence="3" key="2">
    <citation type="submission" date="2020-05" db="UniProtKB">
        <authorList>
            <consortium name="EnsemblMetazoa"/>
        </authorList>
    </citation>
    <scope>IDENTIFICATION</scope>
    <source>
        <strain evidence="3">wikel</strain>
    </source>
</reference>
<protein>
    <submittedName>
        <fullName evidence="2 3">Uncharacterized protein</fullName>
    </submittedName>
</protein>
<accession>B7Q8E8</accession>
<evidence type="ECO:0000313" key="3">
    <source>
        <dbReference type="EnsemblMetazoa" id="ISCW010842-PA"/>
    </source>
</evidence>
<dbReference type="EnsemblMetazoa" id="ISCW010842-RA">
    <property type="protein sequence ID" value="ISCW010842-PA"/>
    <property type="gene ID" value="ISCW010842"/>
</dbReference>
<sequence>MKRIVEELPQLKRLGITKLEDVLHSASDLRITTKTGTSVVNASSFFRALRNGDVSKLKKMLGATDGVLDETLLSKLAKQNKTAILSSVHQAADSVDDTLRTLAKQSDKLKDAEIVGSLNKAGSKVDASVLKKAGVSDEVVEQLKFIEKTIAKGGTKFKSRLFLKLTNVGLVLTAVGVPLGLVLNTLKDANTGCLQYTKFSDGTVGVCRALKYTLVPLRENTFRDRAPIKPCQSVPLPTFDDADAADRPSKSTPMPNHPGCSVLCDDKYLVPDSTESLRRDMGLDDRDALVAFNSLKINPNVTYKCNTPPSPTLPATLSRTLRKTWGSLEKAY</sequence>
<gene>
    <name evidence="2" type="ORF">IscW_ISCW010842</name>
</gene>
<reference evidence="2 4" key="1">
    <citation type="submission" date="2008-03" db="EMBL/GenBank/DDBJ databases">
        <title>Annotation of Ixodes scapularis.</title>
        <authorList>
            <consortium name="Ixodes scapularis Genome Project Consortium"/>
            <person name="Caler E."/>
            <person name="Hannick L.I."/>
            <person name="Bidwell S."/>
            <person name="Joardar V."/>
            <person name="Thiagarajan M."/>
            <person name="Amedeo P."/>
            <person name="Galinsky K.J."/>
            <person name="Schobel S."/>
            <person name="Inman J."/>
            <person name="Hostetler J."/>
            <person name="Miller J."/>
            <person name="Hammond M."/>
            <person name="Megy K."/>
            <person name="Lawson D."/>
            <person name="Kodira C."/>
            <person name="Sutton G."/>
            <person name="Meyer J."/>
            <person name="Hill C.A."/>
            <person name="Birren B."/>
            <person name="Nene V."/>
            <person name="Collins F."/>
            <person name="Alarcon-Chaidez F."/>
            <person name="Wikel S."/>
            <person name="Strausberg R."/>
        </authorList>
    </citation>
    <scope>NUCLEOTIDE SEQUENCE [LARGE SCALE GENOMIC DNA]</scope>
    <source>
        <strain evidence="4">Wikel</strain>
        <strain evidence="2">Wikel colony</strain>
    </source>
</reference>
<evidence type="ECO:0000256" key="1">
    <source>
        <dbReference type="SAM" id="MobiDB-lite"/>
    </source>
</evidence>
<dbReference type="Proteomes" id="UP000001555">
    <property type="component" value="Unassembled WGS sequence"/>
</dbReference>
<name>B7Q8E8_IXOSC</name>
<feature type="region of interest" description="Disordered" evidence="1">
    <location>
        <begin position="233"/>
        <end position="258"/>
    </location>
</feature>